<proteinExistence type="predicted"/>
<accession>A0A0K2U4A2</accession>
<evidence type="ECO:0000313" key="1">
    <source>
        <dbReference type="EMBL" id="CDW33043.1"/>
    </source>
</evidence>
<feature type="non-terminal residue" evidence="1">
    <location>
        <position position="1"/>
    </location>
</feature>
<reference evidence="1" key="1">
    <citation type="submission" date="2014-05" db="EMBL/GenBank/DDBJ databases">
        <authorList>
            <person name="Chronopoulou M."/>
        </authorList>
    </citation>
    <scope>NUCLEOTIDE SEQUENCE</scope>
    <source>
        <tissue evidence="1">Whole organism</tissue>
    </source>
</reference>
<name>A0A0K2U4A2_LEPSM</name>
<protein>
    <submittedName>
        <fullName evidence="1">Uncharacterized protein</fullName>
    </submittedName>
</protein>
<dbReference type="EMBL" id="HACA01015682">
    <property type="protein sequence ID" value="CDW33043.1"/>
    <property type="molecule type" value="Transcribed_RNA"/>
</dbReference>
<dbReference type="AlphaFoldDB" id="A0A0K2U4A2"/>
<sequence length="46" mass="5356">ASFKLLINIKYYPCDLSLDTHVINSYSRKGRVYLYNESNGFRVAII</sequence>
<organism evidence="1">
    <name type="scientific">Lepeophtheirus salmonis</name>
    <name type="common">Salmon louse</name>
    <name type="synonym">Caligus salmonis</name>
    <dbReference type="NCBI Taxonomy" id="72036"/>
    <lineage>
        <taxon>Eukaryota</taxon>
        <taxon>Metazoa</taxon>
        <taxon>Ecdysozoa</taxon>
        <taxon>Arthropoda</taxon>
        <taxon>Crustacea</taxon>
        <taxon>Multicrustacea</taxon>
        <taxon>Hexanauplia</taxon>
        <taxon>Copepoda</taxon>
        <taxon>Siphonostomatoida</taxon>
        <taxon>Caligidae</taxon>
        <taxon>Lepeophtheirus</taxon>
    </lineage>
</organism>